<evidence type="ECO:0000259" key="8">
    <source>
        <dbReference type="Pfam" id="PF05504"/>
    </source>
</evidence>
<dbReference type="PANTHER" id="PTHR35789:SF1">
    <property type="entry name" value="SPORE GERMINATION PROTEIN B3"/>
    <property type="match status" value="1"/>
</dbReference>
<evidence type="ECO:0000256" key="7">
    <source>
        <dbReference type="ARBA" id="ARBA00023288"/>
    </source>
</evidence>
<evidence type="ECO:0000256" key="1">
    <source>
        <dbReference type="ARBA" id="ARBA00004635"/>
    </source>
</evidence>
<evidence type="ECO:0000256" key="2">
    <source>
        <dbReference type="ARBA" id="ARBA00007886"/>
    </source>
</evidence>
<dbReference type="NCBIfam" id="TIGR02887">
    <property type="entry name" value="spore_ger_x_C"/>
    <property type="match status" value="1"/>
</dbReference>
<dbReference type="Gene3D" id="3.30.300.210">
    <property type="entry name" value="Nutrient germinant receptor protein C, domain 3"/>
    <property type="match status" value="1"/>
</dbReference>
<protein>
    <submittedName>
        <fullName evidence="10">Ger(X)C family spore germination protein</fullName>
    </submittedName>
</protein>
<dbReference type="InterPro" id="IPR008844">
    <property type="entry name" value="Spore_GerAC-like"/>
</dbReference>
<dbReference type="InterPro" id="IPR046953">
    <property type="entry name" value="Spore_GerAC-like_C"/>
</dbReference>
<comment type="caution">
    <text evidence="10">The sequence shown here is derived from an EMBL/GenBank/DDBJ whole genome shotgun (WGS) entry which is preliminary data.</text>
</comment>
<feature type="domain" description="Spore germination GerAC-like C-terminal" evidence="8">
    <location>
        <begin position="197"/>
        <end position="355"/>
    </location>
</feature>
<reference evidence="10 11" key="1">
    <citation type="submission" date="2023-03" db="EMBL/GenBank/DDBJ databases">
        <title>Bacillus Genome Sequencing.</title>
        <authorList>
            <person name="Dunlap C."/>
        </authorList>
    </citation>
    <scope>NUCLEOTIDE SEQUENCE [LARGE SCALE GENOMIC DNA]</scope>
    <source>
        <strain evidence="10 11">BD-533</strain>
    </source>
</reference>
<dbReference type="Proteomes" id="UP001338137">
    <property type="component" value="Unassembled WGS sequence"/>
</dbReference>
<comment type="similarity">
    <text evidence="2">Belongs to the GerABKC lipoprotein family.</text>
</comment>
<evidence type="ECO:0000256" key="5">
    <source>
        <dbReference type="ARBA" id="ARBA00023136"/>
    </source>
</evidence>
<evidence type="ECO:0000313" key="11">
    <source>
        <dbReference type="Proteomes" id="UP001338137"/>
    </source>
</evidence>
<keyword evidence="3" id="KW-0309">Germination</keyword>
<evidence type="ECO:0000259" key="9">
    <source>
        <dbReference type="Pfam" id="PF25198"/>
    </source>
</evidence>
<comment type="subcellular location">
    <subcellularLocation>
        <location evidence="1">Membrane</location>
        <topology evidence="1">Lipid-anchor</topology>
    </subcellularLocation>
</comment>
<dbReference type="RefSeq" id="WP_326070991.1">
    <property type="nucleotide sequence ID" value="NZ_JARLKY010000011.1"/>
</dbReference>
<keyword evidence="5" id="KW-0472">Membrane</keyword>
<keyword evidence="11" id="KW-1185">Reference proteome</keyword>
<dbReference type="Pfam" id="PF25198">
    <property type="entry name" value="Spore_GerAC_N"/>
    <property type="match status" value="1"/>
</dbReference>
<proteinExistence type="inferred from homology"/>
<evidence type="ECO:0000313" key="10">
    <source>
        <dbReference type="EMBL" id="MEC0226574.1"/>
    </source>
</evidence>
<evidence type="ECO:0000256" key="4">
    <source>
        <dbReference type="ARBA" id="ARBA00022729"/>
    </source>
</evidence>
<sequence>MNRFFFLLLTTCFLLTACVKQQIIDRITLFIVCSFDAATNDQIEFTIAAPKVKSKKPDSISNQLLSKVANTSVDIKETMDFQLTRPTNPGRLSVMLFGKDLAAKGLAKELDVALRDAQASRKMYLAVVDGEAKNMLQADFSSDEEKGMFLFNLLDSNMRSGVLPKQNLHEFEYSLSGKGMDPFLPLLKLEHDQVMISGLALFKDDKYVQSINDKEMRLMKLLQSNTKLGSCEVKLDDGSYVTVRNTSSKVRYRVSKDEKSESVTINLNLKGEINESRTVFSPSHELQLIKKSLENELTTSGMQLINLFKKEGIDPLGLGDFVRSQTRNWNEDEWEEEYPTLNVRLNVTVIIKEMGIKK</sequence>
<accession>A0ABU6FYU3</accession>
<dbReference type="PANTHER" id="PTHR35789">
    <property type="entry name" value="SPORE GERMINATION PROTEIN B3"/>
    <property type="match status" value="1"/>
</dbReference>
<evidence type="ECO:0000256" key="3">
    <source>
        <dbReference type="ARBA" id="ARBA00022544"/>
    </source>
</evidence>
<keyword evidence="4" id="KW-0732">Signal</keyword>
<dbReference type="PROSITE" id="PS51257">
    <property type="entry name" value="PROKAR_LIPOPROTEIN"/>
    <property type="match status" value="1"/>
</dbReference>
<dbReference type="InterPro" id="IPR057336">
    <property type="entry name" value="GerAC_N"/>
</dbReference>
<organism evidence="10 11">
    <name type="scientific">Paenibacillus alba</name>
    <dbReference type="NCBI Taxonomy" id="1197127"/>
    <lineage>
        <taxon>Bacteria</taxon>
        <taxon>Bacillati</taxon>
        <taxon>Bacillota</taxon>
        <taxon>Bacilli</taxon>
        <taxon>Bacillales</taxon>
        <taxon>Paenibacillaceae</taxon>
        <taxon>Paenibacillus</taxon>
    </lineage>
</organism>
<dbReference type="EMBL" id="JARLKY010000011">
    <property type="protein sequence ID" value="MEC0226574.1"/>
    <property type="molecule type" value="Genomic_DNA"/>
</dbReference>
<dbReference type="Pfam" id="PF05504">
    <property type="entry name" value="Spore_GerAC"/>
    <property type="match status" value="1"/>
</dbReference>
<keyword evidence="7" id="KW-0449">Lipoprotein</keyword>
<dbReference type="InterPro" id="IPR038501">
    <property type="entry name" value="Spore_GerAC_C_sf"/>
</dbReference>
<evidence type="ECO:0000256" key="6">
    <source>
        <dbReference type="ARBA" id="ARBA00023139"/>
    </source>
</evidence>
<feature type="domain" description="Spore germination protein N-terminal" evidence="9">
    <location>
        <begin position="21"/>
        <end position="188"/>
    </location>
</feature>
<name>A0ABU6FYU3_9BACL</name>
<gene>
    <name evidence="10" type="ORF">P4I72_05540</name>
</gene>
<keyword evidence="6" id="KW-0564">Palmitate</keyword>